<dbReference type="RefSeq" id="XP_022404727.1">
    <property type="nucleotide sequence ID" value="XM_022543223.1"/>
</dbReference>
<dbReference type="STRING" id="1160497.A0A1L9VVV5"/>
<proteinExistence type="predicted"/>
<feature type="compositionally biased region" description="Polar residues" evidence="1">
    <location>
        <begin position="418"/>
        <end position="430"/>
    </location>
</feature>
<gene>
    <name evidence="2" type="ORF">ASPGLDRAFT_22827</name>
</gene>
<dbReference type="EMBL" id="KV878890">
    <property type="protein sequence ID" value="OJJ88044.1"/>
    <property type="molecule type" value="Genomic_DNA"/>
</dbReference>
<evidence type="ECO:0000313" key="2">
    <source>
        <dbReference type="EMBL" id="OJJ88044.1"/>
    </source>
</evidence>
<evidence type="ECO:0000313" key="3">
    <source>
        <dbReference type="Proteomes" id="UP000184300"/>
    </source>
</evidence>
<feature type="compositionally biased region" description="Polar residues" evidence="1">
    <location>
        <begin position="334"/>
        <end position="344"/>
    </location>
</feature>
<feature type="compositionally biased region" description="Low complexity" evidence="1">
    <location>
        <begin position="293"/>
        <end position="302"/>
    </location>
</feature>
<dbReference type="GeneID" id="34459484"/>
<feature type="compositionally biased region" description="Basic residues" evidence="1">
    <location>
        <begin position="395"/>
        <end position="405"/>
    </location>
</feature>
<reference evidence="3" key="1">
    <citation type="journal article" date="2017" name="Genome Biol.">
        <title>Comparative genomics reveals high biological diversity and specific adaptations in the industrially and medically important fungal genus Aspergillus.</title>
        <authorList>
            <person name="de Vries R.P."/>
            <person name="Riley R."/>
            <person name="Wiebenga A."/>
            <person name="Aguilar-Osorio G."/>
            <person name="Amillis S."/>
            <person name="Uchima C.A."/>
            <person name="Anderluh G."/>
            <person name="Asadollahi M."/>
            <person name="Askin M."/>
            <person name="Barry K."/>
            <person name="Battaglia E."/>
            <person name="Bayram O."/>
            <person name="Benocci T."/>
            <person name="Braus-Stromeyer S.A."/>
            <person name="Caldana C."/>
            <person name="Canovas D."/>
            <person name="Cerqueira G.C."/>
            <person name="Chen F."/>
            <person name="Chen W."/>
            <person name="Choi C."/>
            <person name="Clum A."/>
            <person name="Dos Santos R.A."/>
            <person name="Damasio A.R."/>
            <person name="Diallinas G."/>
            <person name="Emri T."/>
            <person name="Fekete E."/>
            <person name="Flipphi M."/>
            <person name="Freyberg S."/>
            <person name="Gallo A."/>
            <person name="Gournas C."/>
            <person name="Habgood R."/>
            <person name="Hainaut M."/>
            <person name="Harispe M.L."/>
            <person name="Henrissat B."/>
            <person name="Hilden K.S."/>
            <person name="Hope R."/>
            <person name="Hossain A."/>
            <person name="Karabika E."/>
            <person name="Karaffa L."/>
            <person name="Karanyi Z."/>
            <person name="Krasevec N."/>
            <person name="Kuo A."/>
            <person name="Kusch H."/>
            <person name="LaButti K."/>
            <person name="Lagendijk E.L."/>
            <person name="Lapidus A."/>
            <person name="Levasseur A."/>
            <person name="Lindquist E."/>
            <person name="Lipzen A."/>
            <person name="Logrieco A.F."/>
            <person name="MacCabe A."/>
            <person name="Maekelae M.R."/>
            <person name="Malavazi I."/>
            <person name="Melin P."/>
            <person name="Meyer V."/>
            <person name="Mielnichuk N."/>
            <person name="Miskei M."/>
            <person name="Molnar A.P."/>
            <person name="Mule G."/>
            <person name="Ngan C.Y."/>
            <person name="Orejas M."/>
            <person name="Orosz E."/>
            <person name="Ouedraogo J.P."/>
            <person name="Overkamp K.M."/>
            <person name="Park H.-S."/>
            <person name="Perrone G."/>
            <person name="Piumi F."/>
            <person name="Punt P.J."/>
            <person name="Ram A.F."/>
            <person name="Ramon A."/>
            <person name="Rauscher S."/>
            <person name="Record E."/>
            <person name="Riano-Pachon D.M."/>
            <person name="Robert V."/>
            <person name="Roehrig J."/>
            <person name="Ruller R."/>
            <person name="Salamov A."/>
            <person name="Salih N.S."/>
            <person name="Samson R.A."/>
            <person name="Sandor E."/>
            <person name="Sanguinetti M."/>
            <person name="Schuetze T."/>
            <person name="Sepcic K."/>
            <person name="Shelest E."/>
            <person name="Sherlock G."/>
            <person name="Sophianopoulou V."/>
            <person name="Squina F.M."/>
            <person name="Sun H."/>
            <person name="Susca A."/>
            <person name="Todd R.B."/>
            <person name="Tsang A."/>
            <person name="Unkles S.E."/>
            <person name="van de Wiele N."/>
            <person name="van Rossen-Uffink D."/>
            <person name="Oliveira J.V."/>
            <person name="Vesth T.C."/>
            <person name="Visser J."/>
            <person name="Yu J.-H."/>
            <person name="Zhou M."/>
            <person name="Andersen M.R."/>
            <person name="Archer D.B."/>
            <person name="Baker S.E."/>
            <person name="Benoit I."/>
            <person name="Brakhage A.A."/>
            <person name="Braus G.H."/>
            <person name="Fischer R."/>
            <person name="Frisvad J.C."/>
            <person name="Goldman G.H."/>
            <person name="Houbraken J."/>
            <person name="Oakley B."/>
            <person name="Pocsi I."/>
            <person name="Scazzocchio C."/>
            <person name="Seiboth B."/>
            <person name="vanKuyk P.A."/>
            <person name="Wortman J."/>
            <person name="Dyer P.S."/>
            <person name="Grigoriev I.V."/>
        </authorList>
    </citation>
    <scope>NUCLEOTIDE SEQUENCE [LARGE SCALE GENOMIC DNA]</scope>
    <source>
        <strain evidence="3">CBS 516.65</strain>
    </source>
</reference>
<feature type="region of interest" description="Disordered" evidence="1">
    <location>
        <begin position="281"/>
        <end position="474"/>
    </location>
</feature>
<keyword evidence="3" id="KW-1185">Reference proteome</keyword>
<dbReference type="OrthoDB" id="5389734at2759"/>
<evidence type="ECO:0000256" key="1">
    <source>
        <dbReference type="SAM" id="MobiDB-lite"/>
    </source>
</evidence>
<protein>
    <submittedName>
        <fullName evidence="2">Uncharacterized protein</fullName>
    </submittedName>
</protein>
<dbReference type="VEuPathDB" id="FungiDB:ASPGLDRAFT_22827"/>
<feature type="region of interest" description="Disordered" evidence="1">
    <location>
        <begin position="583"/>
        <end position="608"/>
    </location>
</feature>
<feature type="region of interest" description="Disordered" evidence="1">
    <location>
        <begin position="1"/>
        <end position="33"/>
    </location>
</feature>
<feature type="compositionally biased region" description="Basic and acidic residues" evidence="1">
    <location>
        <begin position="1"/>
        <end position="23"/>
    </location>
</feature>
<accession>A0A1L9VVV5</accession>
<organism evidence="2 3">
    <name type="scientific">Aspergillus glaucus CBS 516.65</name>
    <dbReference type="NCBI Taxonomy" id="1160497"/>
    <lineage>
        <taxon>Eukaryota</taxon>
        <taxon>Fungi</taxon>
        <taxon>Dikarya</taxon>
        <taxon>Ascomycota</taxon>
        <taxon>Pezizomycotina</taxon>
        <taxon>Eurotiomycetes</taxon>
        <taxon>Eurotiomycetidae</taxon>
        <taxon>Eurotiales</taxon>
        <taxon>Aspergillaceae</taxon>
        <taxon>Aspergillus</taxon>
        <taxon>Aspergillus subgen. Aspergillus</taxon>
    </lineage>
</organism>
<dbReference type="Proteomes" id="UP000184300">
    <property type="component" value="Unassembled WGS sequence"/>
</dbReference>
<name>A0A1L9VVV5_ASPGL</name>
<feature type="compositionally biased region" description="Polar residues" evidence="1">
    <location>
        <begin position="365"/>
        <end position="375"/>
    </location>
</feature>
<sequence length="634" mass="71083">MAPISKAHEQHGVSAGTEKRKQVDSPAHPISQLQGPFDESIVEAIEGTENDWTVELDAQSRRRNLLENANYERLCGRRWRQRPGERQAVSRYHPFWKLIAQMSFGVHLLVKGLAKSDTEVLKILQSHVDEMDGFLERTSEDFLIIQLDLRTRIQYLSLPLQNLDVFDGMLADRSFRLSMIGYNDQIEHAIERFSLTVKDALKDISKGKEAIRALWHYLWQSATENVPLPNHMQAVFDSMAANVEGWNNTFSRLRKKGTALESALVQLGRAVTEMQRRVGVASRKDKVSSLNTPQSQSLPPSRSLRERLFEKGPSVSSRPLSDKPLPHDPGFTRPGSSPGISRQIGSRRMAQKSVPNLRAAKASDSPATAESTSGRARSANEATESDPGADTVAPKLHRSFSRKLSRVMLPKRSASEDCVTTQNRPNSERPNTPKHRSISLDRLKTKRANRDTPAPEVPPVPPVDTPIPPRPSTRQENMKDQILQYFKTDQVANAWETEAAEKKEKKITRRASLKLKEGPLSAFRKRSSNALRTSERPQSAVPFERDLDRQMAWLQEETAALDTYSLKPKREVSPRLHVLDVQSELTEEVEEEGRLTDYGAGETGTTKGDAESLITALPSFPLPPITEVRTASPT</sequence>
<feature type="compositionally biased region" description="Pro residues" evidence="1">
    <location>
        <begin position="455"/>
        <end position="471"/>
    </location>
</feature>
<dbReference type="AlphaFoldDB" id="A0A1L9VVV5"/>